<dbReference type="CDD" id="cd07518">
    <property type="entry name" value="HAD_YbiV-Like"/>
    <property type="match status" value="1"/>
</dbReference>
<proteinExistence type="predicted"/>
<evidence type="ECO:0000313" key="4">
    <source>
        <dbReference type="Proteomes" id="UP001167864"/>
    </source>
</evidence>
<dbReference type="SUPFAM" id="SSF56784">
    <property type="entry name" value="HAD-like"/>
    <property type="match status" value="1"/>
</dbReference>
<dbReference type="Pfam" id="PF08282">
    <property type="entry name" value="Hydrolase_3"/>
    <property type="match status" value="1"/>
</dbReference>
<evidence type="ECO:0000256" key="1">
    <source>
        <dbReference type="ARBA" id="ARBA00022723"/>
    </source>
</evidence>
<dbReference type="EC" id="3.1.3.-" evidence="3"/>
<gene>
    <name evidence="3" type="ORF">QVN42_03640</name>
</gene>
<reference evidence="3" key="1">
    <citation type="submission" date="2023-06" db="EMBL/GenBank/DDBJ databases">
        <authorList>
            <person name="Polev D.E."/>
            <person name="Saitova A.T."/>
            <person name="Bogumilchik E.A."/>
            <person name="Kokorina G.I."/>
            <person name="Voskresenskaia E.A."/>
        </authorList>
    </citation>
    <scope>NUCLEOTIDE SEQUENCE</scope>
    <source>
        <strain evidence="3">2145 StPb PI</strain>
    </source>
</reference>
<dbReference type="NCBIfam" id="TIGR01484">
    <property type="entry name" value="HAD-SF-IIB"/>
    <property type="match status" value="1"/>
</dbReference>
<evidence type="ECO:0000313" key="3">
    <source>
        <dbReference type="EMBL" id="MDN0086494.1"/>
    </source>
</evidence>
<dbReference type="InterPro" id="IPR006379">
    <property type="entry name" value="HAD-SF_hydro_IIB"/>
</dbReference>
<dbReference type="Proteomes" id="UP001167864">
    <property type="component" value="Unassembled WGS sequence"/>
</dbReference>
<dbReference type="SFLD" id="SFLDG01144">
    <property type="entry name" value="C2.B.4:_PGP_Like"/>
    <property type="match status" value="1"/>
</dbReference>
<dbReference type="GO" id="GO:0000287">
    <property type="term" value="F:magnesium ion binding"/>
    <property type="evidence" value="ECO:0007669"/>
    <property type="project" value="TreeGrafter"/>
</dbReference>
<protein>
    <submittedName>
        <fullName evidence="3">Cof-type HAD-IIB family hydrolase</fullName>
        <ecNumber evidence="3">3.1.3.-</ecNumber>
    </submittedName>
</protein>
<dbReference type="PROSITE" id="PS01229">
    <property type="entry name" value="COF_2"/>
    <property type="match status" value="1"/>
</dbReference>
<dbReference type="PANTHER" id="PTHR10000:SF53">
    <property type="entry name" value="5-AMINO-6-(5-PHOSPHO-D-RIBITYLAMINO)URACIL PHOSPHATASE YBJI-RELATED"/>
    <property type="match status" value="1"/>
</dbReference>
<dbReference type="PANTHER" id="PTHR10000">
    <property type="entry name" value="PHOSPHOSERINE PHOSPHATASE"/>
    <property type="match status" value="1"/>
</dbReference>
<dbReference type="Gene3D" id="3.40.50.1000">
    <property type="entry name" value="HAD superfamily/HAD-like"/>
    <property type="match status" value="1"/>
</dbReference>
<evidence type="ECO:0000256" key="2">
    <source>
        <dbReference type="ARBA" id="ARBA00022801"/>
    </source>
</evidence>
<dbReference type="InterPro" id="IPR023214">
    <property type="entry name" value="HAD_sf"/>
</dbReference>
<dbReference type="NCBIfam" id="TIGR00099">
    <property type="entry name" value="Cof-subfamily"/>
    <property type="match status" value="1"/>
</dbReference>
<dbReference type="GO" id="GO:0016791">
    <property type="term" value="F:phosphatase activity"/>
    <property type="evidence" value="ECO:0007669"/>
    <property type="project" value="TreeGrafter"/>
</dbReference>
<dbReference type="SFLD" id="SFLDS00003">
    <property type="entry name" value="Haloacid_Dehalogenase"/>
    <property type="match status" value="1"/>
</dbReference>
<comment type="caution">
    <text evidence="3">The sequence shown here is derived from an EMBL/GenBank/DDBJ whole genome shotgun (WGS) entry which is preliminary data.</text>
</comment>
<dbReference type="SFLD" id="SFLDG01140">
    <property type="entry name" value="C2.B:_Phosphomannomutase_and_P"/>
    <property type="match status" value="1"/>
</dbReference>
<dbReference type="InterPro" id="IPR000150">
    <property type="entry name" value="Cof"/>
</dbReference>
<dbReference type="GO" id="GO:0005829">
    <property type="term" value="C:cytosol"/>
    <property type="evidence" value="ECO:0007669"/>
    <property type="project" value="TreeGrafter"/>
</dbReference>
<dbReference type="AlphaFoldDB" id="A0AAW7JV54"/>
<sequence>MSVKLIAVDMDGTFLNSNGQYNKSRFRELYQQLLQRGIKFVVASGNQYYQLKSFFDDIDDQIAYVAENGGYIVDKKQEVYCGNLPSAQVAQVLECISTLSGVNFLVCGKKGAYMLETGDPDFFTGMRTYYHHLDTVADYTQIDDVIFKFALSYEEDDVSGLMDEITQKIGDIVTTVSSGHGSVDLIIPGNHKANGIKRIQRIYGIADNEVVAMGDGGNDLEMLRHAGYGFAMKNGSPAAKQAAKYLAPTNDDEGVLKIIDDCLNNRPPFDLVTQ</sequence>
<accession>A0AAW7JV54</accession>
<dbReference type="RefSeq" id="WP_289817625.1">
    <property type="nucleotide sequence ID" value="NZ_JAUEHU010000003.1"/>
</dbReference>
<keyword evidence="2 3" id="KW-0378">Hydrolase</keyword>
<dbReference type="InterPro" id="IPR036412">
    <property type="entry name" value="HAD-like_sf"/>
</dbReference>
<dbReference type="EMBL" id="JAUEHU010000003">
    <property type="protein sequence ID" value="MDN0086494.1"/>
    <property type="molecule type" value="Genomic_DNA"/>
</dbReference>
<organism evidence="3 4">
    <name type="scientific">Yersinia nurmii</name>
    <dbReference type="NCBI Taxonomy" id="685706"/>
    <lineage>
        <taxon>Bacteria</taxon>
        <taxon>Pseudomonadati</taxon>
        <taxon>Pseudomonadota</taxon>
        <taxon>Gammaproteobacteria</taxon>
        <taxon>Enterobacterales</taxon>
        <taxon>Yersiniaceae</taxon>
        <taxon>Yersinia</taxon>
    </lineage>
</organism>
<keyword evidence="1" id="KW-0479">Metal-binding</keyword>
<dbReference type="Gene3D" id="3.30.1240.10">
    <property type="match status" value="1"/>
</dbReference>
<name>A0AAW7JV54_9GAMM</name>